<feature type="signal peptide" evidence="1">
    <location>
        <begin position="1"/>
        <end position="19"/>
    </location>
</feature>
<dbReference type="AlphaFoldDB" id="A0A4Q8K8U2"/>
<name>A0A4Q8K8U2_HADFO</name>
<organism evidence="2">
    <name type="scientific">Hadronyche formidabilis</name>
    <name type="common">Northern tree funnel-web spider</name>
    <name type="synonym">Atrax formidabilis</name>
    <dbReference type="NCBI Taxonomy" id="426499"/>
    <lineage>
        <taxon>Eukaryota</taxon>
        <taxon>Metazoa</taxon>
        <taxon>Ecdysozoa</taxon>
        <taxon>Arthropoda</taxon>
        <taxon>Chelicerata</taxon>
        <taxon>Arachnida</taxon>
        <taxon>Araneae</taxon>
        <taxon>Mygalomorphae</taxon>
        <taxon>Avicularoidea</taxon>
        <taxon>Hexathelidae</taxon>
        <taxon>Hadronyche</taxon>
    </lineage>
</organism>
<proteinExistence type="predicted"/>
<keyword evidence="1" id="KW-0732">Signal</keyword>
<sequence>MKLLYFFVAITVLVAVAVALPAKTEEQIAAEGNQLVEDLVQYAGTRLTQKELQVAARIRGVMCLSLRMLRCNCLLLYCLRWWEGDQFLQRIKTSNNRKTTKTRIRKKE</sequence>
<reference evidence="2" key="2">
    <citation type="submission" date="2019-05" db="EMBL/GenBank/DDBJ databases">
        <title>Unravelling the molecular evolution of spider venoms.</title>
        <authorList>
            <person name="Pineda S."/>
        </authorList>
    </citation>
    <scope>NUCLEOTIDE SEQUENCE</scope>
</reference>
<reference evidence="2" key="1">
    <citation type="submission" date="2017-05" db="EMBL/GenBank/DDBJ databases">
        <authorList>
            <person name="QRISCLOUD D."/>
        </authorList>
    </citation>
    <scope>NUCLEOTIDE SEQUENCE</scope>
</reference>
<dbReference type="EMBL" id="HAHG01000396">
    <property type="protein sequence ID" value="SNX36085.1"/>
    <property type="molecule type" value="Transcribed_RNA"/>
</dbReference>
<evidence type="ECO:0000313" key="2">
    <source>
        <dbReference type="EMBL" id="SNX36085.1"/>
    </source>
</evidence>
<evidence type="ECO:0000256" key="1">
    <source>
        <dbReference type="SAM" id="SignalP"/>
    </source>
</evidence>
<feature type="chain" id="PRO_5020712370" evidence="1">
    <location>
        <begin position="20"/>
        <end position="108"/>
    </location>
</feature>
<accession>A0A4Q8K8U2</accession>
<protein>
    <submittedName>
        <fullName evidence="2">U14-Hexatoxin-Hf1u_1</fullName>
    </submittedName>
</protein>